<keyword evidence="4" id="KW-1185">Reference proteome</keyword>
<evidence type="ECO:0000313" key="4">
    <source>
        <dbReference type="Proteomes" id="UP000288024"/>
    </source>
</evidence>
<dbReference type="AlphaFoldDB" id="A0A3S2TVL0"/>
<feature type="transmembrane region" description="Helical" evidence="2">
    <location>
        <begin position="37"/>
        <end position="56"/>
    </location>
</feature>
<dbReference type="InterPro" id="IPR020210">
    <property type="entry name" value="Uncharacterised_YpbF_TM"/>
</dbReference>
<evidence type="ECO:0000256" key="2">
    <source>
        <dbReference type="SAM" id="Phobius"/>
    </source>
</evidence>
<organism evidence="3 4">
    <name type="scientific">Niallia taxi</name>
    <dbReference type="NCBI Taxonomy" id="2499688"/>
    <lineage>
        <taxon>Bacteria</taxon>
        <taxon>Bacillati</taxon>
        <taxon>Bacillota</taxon>
        <taxon>Bacilli</taxon>
        <taxon>Bacillales</taxon>
        <taxon>Bacillaceae</taxon>
        <taxon>Niallia</taxon>
    </lineage>
</organism>
<gene>
    <name evidence="3" type="ORF">EM808_07670</name>
</gene>
<proteinExistence type="predicted"/>
<keyword evidence="2" id="KW-0812">Transmembrane</keyword>
<keyword evidence="1" id="KW-0175">Coiled coil</keyword>
<feature type="coiled-coil region" evidence="1">
    <location>
        <begin position="94"/>
        <end position="121"/>
    </location>
</feature>
<sequence length="152" mass="18554">MELSIMKLDSNTDETTREMLQKLVEKKRKFDMIKTRHLFVMWLTIIVGFFYAYWLYKHIAVPFSHSFAIMFSIFIAKTFNLYALCLIVGSFGFMNVLKQKKDKAEKEYHELRCEIIDKAKDLWKKEEEWKSRHHVFYMMKKEYDINLFHETK</sequence>
<keyword evidence="2" id="KW-0472">Membrane</keyword>
<dbReference type="EMBL" id="RZTZ01000002">
    <property type="protein sequence ID" value="RVT65371.1"/>
    <property type="molecule type" value="Genomic_DNA"/>
</dbReference>
<keyword evidence="2" id="KW-1133">Transmembrane helix</keyword>
<dbReference type="Proteomes" id="UP000288024">
    <property type="component" value="Unassembled WGS sequence"/>
</dbReference>
<accession>A0A3S2TVL0</accession>
<comment type="caution">
    <text evidence="3">The sequence shown here is derived from an EMBL/GenBank/DDBJ whole genome shotgun (WGS) entry which is preliminary data.</text>
</comment>
<reference evidence="3 4" key="1">
    <citation type="submission" date="2019-01" db="EMBL/GenBank/DDBJ databases">
        <title>Bacillus sp. M5HDSG1-1, whole genome shotgun sequence.</title>
        <authorList>
            <person name="Tuo L."/>
        </authorList>
    </citation>
    <scope>NUCLEOTIDE SEQUENCE [LARGE SCALE GENOMIC DNA]</scope>
    <source>
        <strain evidence="3 4">M5HDSG1-1</strain>
    </source>
</reference>
<dbReference type="GeneID" id="87616417"/>
<dbReference type="Pfam" id="PF10864">
    <property type="entry name" value="DUF2663"/>
    <property type="match status" value="1"/>
</dbReference>
<dbReference type="RefSeq" id="WP_127737590.1">
    <property type="nucleotide sequence ID" value="NZ_CAJCKN010000036.1"/>
</dbReference>
<evidence type="ECO:0000256" key="1">
    <source>
        <dbReference type="SAM" id="Coils"/>
    </source>
</evidence>
<feature type="transmembrane region" description="Helical" evidence="2">
    <location>
        <begin position="68"/>
        <end position="93"/>
    </location>
</feature>
<protein>
    <submittedName>
        <fullName evidence="3">DUF2663 family protein</fullName>
    </submittedName>
</protein>
<name>A0A3S2TVL0_9BACI</name>
<evidence type="ECO:0000313" key="3">
    <source>
        <dbReference type="EMBL" id="RVT65371.1"/>
    </source>
</evidence>